<evidence type="ECO:0000313" key="14">
    <source>
        <dbReference type="EMBL" id="XBS55314.1"/>
    </source>
</evidence>
<dbReference type="PANTHER" id="PTHR11902">
    <property type="entry name" value="ENOLASE"/>
    <property type="match status" value="1"/>
</dbReference>
<feature type="binding site" evidence="11">
    <location>
        <position position="235"/>
    </location>
    <ligand>
        <name>Mg(2+)</name>
        <dbReference type="ChEBI" id="CHEBI:18420"/>
    </ligand>
</feature>
<evidence type="ECO:0000256" key="8">
    <source>
        <dbReference type="ARBA" id="ARBA00023152"/>
    </source>
</evidence>
<dbReference type="InterPro" id="IPR020811">
    <property type="entry name" value="Enolase_N"/>
</dbReference>
<comment type="cofactor">
    <cofactor evidence="11">
        <name>Mg(2+)</name>
        <dbReference type="ChEBI" id="CHEBI:18420"/>
    </cofactor>
    <text evidence="11">Mg(2+) is required for catalysis and for stabilizing the dimer.</text>
</comment>
<evidence type="ECO:0000256" key="7">
    <source>
        <dbReference type="ARBA" id="ARBA00022842"/>
    </source>
</evidence>
<dbReference type="EMBL" id="CP157940">
    <property type="protein sequence ID" value="XBS55314.1"/>
    <property type="molecule type" value="Genomic_DNA"/>
</dbReference>
<dbReference type="Gene3D" id="3.30.390.10">
    <property type="entry name" value="Enolase-like, N-terminal domain"/>
    <property type="match status" value="2"/>
</dbReference>
<dbReference type="SUPFAM" id="SSF54826">
    <property type="entry name" value="Enolase N-terminal domain-like"/>
    <property type="match status" value="1"/>
</dbReference>
<dbReference type="Pfam" id="PF00113">
    <property type="entry name" value="Enolase_C"/>
    <property type="match status" value="1"/>
</dbReference>
<dbReference type="PANTHER" id="PTHR11902:SF1">
    <property type="entry name" value="ENOLASE"/>
    <property type="match status" value="1"/>
</dbReference>
<evidence type="ECO:0000256" key="11">
    <source>
        <dbReference type="PIRSR" id="PIRSR001400-3"/>
    </source>
</evidence>
<feature type="domain" description="Enolase C-terminal TIM barrel" evidence="12">
    <location>
        <begin position="123"/>
        <end position="389"/>
    </location>
</feature>
<organism evidence="14">
    <name type="scientific">Lacrimispora sp. BS-2</name>
    <dbReference type="NCBI Taxonomy" id="3151850"/>
    <lineage>
        <taxon>Bacteria</taxon>
        <taxon>Bacillati</taxon>
        <taxon>Bacillota</taxon>
        <taxon>Clostridia</taxon>
        <taxon>Lachnospirales</taxon>
        <taxon>Lachnospiraceae</taxon>
        <taxon>Lacrimispora</taxon>
    </lineage>
</organism>
<dbReference type="EC" id="4.2.1.11" evidence="3"/>
<keyword evidence="9 14" id="KW-0456">Lyase</keyword>
<name>A0AAU7PSD6_9FIRM</name>
<evidence type="ECO:0000256" key="1">
    <source>
        <dbReference type="ARBA" id="ARBA00005031"/>
    </source>
</evidence>
<sequence>MLNGLDIIEITGRNVRDSWGYPGVEAEVILENGAHGRAAVSLGNTGRAEEQARLVNDWLSEIILFEDASDQGKIDRMLSQAAEETRAEEDGNQGVLALSMAVARAAGAGLCLPLYRYLGGTSAPVMPVPMMSMISGGDGDKGLDFHEIMIVPQGANSYSEGLRMGVEIYQTLKRLLSMSGFSTSTGDGGGFEPNMKNSEEALHYLMDAFMLTGYKPGEDVLVAINAEADRLYVKEDGTYCFSKESRKGGITINRSQKDMLAYYLRLADGFPICAVMNGLWKGDLEGREQMMKLLEHRTLLVSDDFAASNATVIRMEQAGTVTGALEMVEKARKAGHKVIIASDVQDTEESFLADMAAAVHADYVKSGAPCRGECTAKYNELLRIEEFYRKTWRAVMECSG</sequence>
<keyword evidence="8" id="KW-0324">Glycolysis</keyword>
<protein>
    <recommendedName>
        <fullName evidence="4">Enolase</fullName>
        <ecNumber evidence="3">4.2.1.11</ecNumber>
    </recommendedName>
</protein>
<dbReference type="SUPFAM" id="SSF51604">
    <property type="entry name" value="Enolase C-terminal domain-like"/>
    <property type="match status" value="1"/>
</dbReference>
<dbReference type="InterPro" id="IPR036849">
    <property type="entry name" value="Enolase-like_C_sf"/>
</dbReference>
<keyword evidence="7 11" id="KW-0460">Magnesium</keyword>
<dbReference type="Gene3D" id="3.20.20.120">
    <property type="entry name" value="Enolase-like C-terminal domain"/>
    <property type="match status" value="1"/>
</dbReference>
<dbReference type="InterPro" id="IPR020810">
    <property type="entry name" value="Enolase_C"/>
</dbReference>
<evidence type="ECO:0000256" key="4">
    <source>
        <dbReference type="ARBA" id="ARBA00017068"/>
    </source>
</evidence>
<feature type="domain" description="Enolase N-terminal" evidence="13">
    <location>
        <begin position="7"/>
        <end position="118"/>
    </location>
</feature>
<reference evidence="14" key="1">
    <citation type="submission" date="2024-06" db="EMBL/GenBank/DDBJ databases">
        <title>Lacrimispora cavernae sp. nov., a novel anaerobe isolated from bat guano pile inside a cave.</title>
        <authorList>
            <person name="Miller S.L."/>
            <person name="Lu N."/>
            <person name="King J."/>
            <person name="Sankaranarayanan K."/>
            <person name="Lawson P.A."/>
        </authorList>
    </citation>
    <scope>NUCLEOTIDE SEQUENCE</scope>
    <source>
        <strain evidence="14">BS-2</strain>
    </source>
</reference>
<evidence type="ECO:0000259" key="12">
    <source>
        <dbReference type="SMART" id="SM01192"/>
    </source>
</evidence>
<evidence type="ECO:0000256" key="2">
    <source>
        <dbReference type="ARBA" id="ARBA00009604"/>
    </source>
</evidence>
<proteinExistence type="inferred from homology"/>
<keyword evidence="5" id="KW-0964">Secreted</keyword>
<evidence type="ECO:0000256" key="9">
    <source>
        <dbReference type="ARBA" id="ARBA00023239"/>
    </source>
</evidence>
<dbReference type="GO" id="GO:0000015">
    <property type="term" value="C:phosphopyruvate hydratase complex"/>
    <property type="evidence" value="ECO:0007669"/>
    <property type="project" value="InterPro"/>
</dbReference>
<keyword evidence="6 11" id="KW-0479">Metal-binding</keyword>
<dbReference type="GO" id="GO:0006096">
    <property type="term" value="P:glycolytic process"/>
    <property type="evidence" value="ECO:0007669"/>
    <property type="project" value="UniProtKB-KW"/>
</dbReference>
<dbReference type="PIRSF" id="PIRSF001400">
    <property type="entry name" value="Enolase"/>
    <property type="match status" value="1"/>
</dbReference>
<accession>A0AAU7PSD6</accession>
<dbReference type="InterPro" id="IPR000941">
    <property type="entry name" value="Enolase"/>
</dbReference>
<evidence type="ECO:0000259" key="13">
    <source>
        <dbReference type="SMART" id="SM01193"/>
    </source>
</evidence>
<dbReference type="PRINTS" id="PR00148">
    <property type="entry name" value="ENOLASE"/>
</dbReference>
<evidence type="ECO:0000256" key="10">
    <source>
        <dbReference type="ARBA" id="ARBA00048951"/>
    </source>
</evidence>
<dbReference type="SMART" id="SM01193">
    <property type="entry name" value="Enolase_N"/>
    <property type="match status" value="1"/>
</dbReference>
<dbReference type="InterPro" id="IPR029017">
    <property type="entry name" value="Enolase-like_N"/>
</dbReference>
<evidence type="ECO:0000256" key="5">
    <source>
        <dbReference type="ARBA" id="ARBA00022525"/>
    </source>
</evidence>
<dbReference type="AlphaFoldDB" id="A0AAU7PSD6"/>
<dbReference type="GO" id="GO:0000287">
    <property type="term" value="F:magnesium ion binding"/>
    <property type="evidence" value="ECO:0007669"/>
    <property type="project" value="InterPro"/>
</dbReference>
<dbReference type="SMART" id="SM01192">
    <property type="entry name" value="Enolase_C"/>
    <property type="match status" value="1"/>
</dbReference>
<evidence type="ECO:0000256" key="6">
    <source>
        <dbReference type="ARBA" id="ARBA00022723"/>
    </source>
</evidence>
<dbReference type="RefSeq" id="WP_349947989.1">
    <property type="nucleotide sequence ID" value="NZ_CP157940.1"/>
</dbReference>
<dbReference type="GO" id="GO:0004634">
    <property type="term" value="F:phosphopyruvate hydratase activity"/>
    <property type="evidence" value="ECO:0007669"/>
    <property type="project" value="UniProtKB-EC"/>
</dbReference>
<gene>
    <name evidence="14" type="primary">eno</name>
    <name evidence="14" type="ORF">ABFV83_05825</name>
</gene>
<comment type="pathway">
    <text evidence="1">Carbohydrate degradation; glycolysis; pyruvate from D-glyceraldehyde 3-phosphate: step 4/5.</text>
</comment>
<evidence type="ECO:0000256" key="3">
    <source>
        <dbReference type="ARBA" id="ARBA00012058"/>
    </source>
</evidence>
<comment type="similarity">
    <text evidence="2">Belongs to the enolase family.</text>
</comment>
<comment type="catalytic activity">
    <reaction evidence="10">
        <text>(2R)-2-phosphoglycerate = phosphoenolpyruvate + H2O</text>
        <dbReference type="Rhea" id="RHEA:10164"/>
        <dbReference type="ChEBI" id="CHEBI:15377"/>
        <dbReference type="ChEBI" id="CHEBI:58289"/>
        <dbReference type="ChEBI" id="CHEBI:58702"/>
        <dbReference type="EC" id="4.2.1.11"/>
    </reaction>
    <physiologicalReaction direction="left-to-right" evidence="10">
        <dbReference type="Rhea" id="RHEA:10165"/>
    </physiologicalReaction>
</comment>